<keyword evidence="2" id="KW-1185">Reference proteome</keyword>
<reference evidence="1 2" key="1">
    <citation type="submission" date="2023-11" db="EMBL/GenBank/DDBJ databases">
        <authorList>
            <person name="Bao R."/>
        </authorList>
    </citation>
    <scope>NUCLEOTIDE SEQUENCE [LARGE SCALE GENOMIC DNA]</scope>
    <source>
        <strain evidence="1 2">PJ23</strain>
    </source>
</reference>
<comment type="caution">
    <text evidence="1">The sequence shown here is derived from an EMBL/GenBank/DDBJ whole genome shotgun (WGS) entry which is preliminary data.</text>
</comment>
<gene>
    <name evidence="1" type="ORF">SCD90_08090</name>
</gene>
<evidence type="ECO:0000313" key="1">
    <source>
        <dbReference type="EMBL" id="MDX6806021.1"/>
    </source>
</evidence>
<sequence>MSVTISMVMDKAFLIAPSMAAAEGSASEWAWTEDGRGWRDAQGAYVEARCNLGNLASLPRGARLYLGQGWNRIPGCEDLRDHARDLGLVLVDPSGRRGLSPSIRRAPGLTRVPATRRRIAR</sequence>
<accession>A0ABU4RN47</accession>
<name>A0ABU4RN47_9HYPH</name>
<organism evidence="1 2">
    <name type="scientific">Terrihabitans rhizophilus</name>
    <dbReference type="NCBI Taxonomy" id="3092662"/>
    <lineage>
        <taxon>Bacteria</taxon>
        <taxon>Pseudomonadati</taxon>
        <taxon>Pseudomonadota</taxon>
        <taxon>Alphaproteobacteria</taxon>
        <taxon>Hyphomicrobiales</taxon>
        <taxon>Terrihabitans</taxon>
    </lineage>
</organism>
<dbReference type="EMBL" id="JAXAFJ010000004">
    <property type="protein sequence ID" value="MDX6806021.1"/>
    <property type="molecule type" value="Genomic_DNA"/>
</dbReference>
<evidence type="ECO:0000313" key="2">
    <source>
        <dbReference type="Proteomes" id="UP001274321"/>
    </source>
</evidence>
<dbReference type="Proteomes" id="UP001274321">
    <property type="component" value="Unassembled WGS sequence"/>
</dbReference>
<protein>
    <submittedName>
        <fullName evidence="1">Uncharacterized protein</fullName>
    </submittedName>
</protein>
<proteinExistence type="predicted"/>